<dbReference type="RefSeq" id="WP_054783570.1">
    <property type="nucleotide sequence ID" value="NZ_FPBD01000009.1"/>
</dbReference>
<dbReference type="Proteomes" id="UP000183371">
    <property type="component" value="Unassembled WGS sequence"/>
</dbReference>
<sequence length="64" mass="7240">MGIFDDDETPRSTTSSIVVGEPLSNLSIHELSERLEQLKEEIKRVENEIKTKSDINASAESFFK</sequence>
<gene>
    <name evidence="2" type="ORF">SAMN05444141_109103</name>
</gene>
<protein>
    <submittedName>
        <fullName evidence="2">Uncharacterized small protein, DUF1192 family</fullName>
    </submittedName>
</protein>
<dbReference type="EMBL" id="FPBD01000009">
    <property type="protein sequence ID" value="SFU12425.1"/>
    <property type="molecule type" value="Genomic_DNA"/>
</dbReference>
<evidence type="ECO:0000313" key="2">
    <source>
        <dbReference type="EMBL" id="SFU12425.1"/>
    </source>
</evidence>
<feature type="coiled-coil region" evidence="1">
    <location>
        <begin position="28"/>
        <end position="55"/>
    </location>
</feature>
<keyword evidence="3" id="KW-1185">Reference proteome</keyword>
<reference evidence="3" key="1">
    <citation type="submission" date="2016-10" db="EMBL/GenBank/DDBJ databases">
        <authorList>
            <person name="Varghese N."/>
            <person name="Submissions S."/>
        </authorList>
    </citation>
    <scope>NUCLEOTIDE SEQUENCE [LARGE SCALE GENOMIC DNA]</scope>
    <source>
        <strain evidence="3">DSM 17465</strain>
    </source>
</reference>
<keyword evidence="1" id="KW-0175">Coiled coil</keyword>
<proteinExistence type="predicted"/>
<dbReference type="InterPro" id="IPR009579">
    <property type="entry name" value="DUF1192"/>
</dbReference>
<organism evidence="2 3">
    <name type="scientific">Pseudovibrio denitrificans</name>
    <dbReference type="NCBI Taxonomy" id="258256"/>
    <lineage>
        <taxon>Bacteria</taxon>
        <taxon>Pseudomonadati</taxon>
        <taxon>Pseudomonadota</taxon>
        <taxon>Alphaproteobacteria</taxon>
        <taxon>Hyphomicrobiales</taxon>
        <taxon>Stappiaceae</taxon>
        <taxon>Pseudovibrio</taxon>
    </lineage>
</organism>
<evidence type="ECO:0000313" key="3">
    <source>
        <dbReference type="Proteomes" id="UP000183371"/>
    </source>
</evidence>
<dbReference type="Pfam" id="PF06698">
    <property type="entry name" value="DUF1192"/>
    <property type="match status" value="1"/>
</dbReference>
<accession>A0A1I7DLE2</accession>
<dbReference type="AlphaFoldDB" id="A0A1I7DLE2"/>
<name>A0A1I7DLE2_9HYPH</name>
<evidence type="ECO:0000256" key="1">
    <source>
        <dbReference type="SAM" id="Coils"/>
    </source>
</evidence>